<keyword evidence="2" id="KW-1185">Reference proteome</keyword>
<evidence type="ECO:0000313" key="1">
    <source>
        <dbReference type="Ensembl" id="ENSCJAP00000093834.1"/>
    </source>
</evidence>
<dbReference type="GeneTree" id="ENSGT01050000248414"/>
<protein>
    <recommendedName>
        <fullName evidence="3">Phosphofructokinase domain-containing protein</fullName>
    </recommendedName>
</protein>
<proteinExistence type="predicted"/>
<accession>A0A8I3WNY6</accession>
<reference evidence="1 2" key="1">
    <citation type="submission" date="2009-03" db="EMBL/GenBank/DDBJ databases">
        <authorList>
            <person name="Warren W."/>
            <person name="Ye L."/>
            <person name="Minx P."/>
            <person name="Worley K."/>
            <person name="Gibbs R."/>
            <person name="Wilson R.K."/>
        </authorList>
    </citation>
    <scope>NUCLEOTIDE SEQUENCE [LARGE SCALE GENOMIC DNA]</scope>
</reference>
<reference evidence="1" key="3">
    <citation type="submission" date="2025-09" db="UniProtKB">
        <authorList>
            <consortium name="Ensembl"/>
        </authorList>
    </citation>
    <scope>IDENTIFICATION</scope>
</reference>
<organism evidence="1 2">
    <name type="scientific">Callithrix jacchus</name>
    <name type="common">White-tufted-ear marmoset</name>
    <name type="synonym">Simia Jacchus</name>
    <dbReference type="NCBI Taxonomy" id="9483"/>
    <lineage>
        <taxon>Eukaryota</taxon>
        <taxon>Metazoa</taxon>
        <taxon>Chordata</taxon>
        <taxon>Craniata</taxon>
        <taxon>Vertebrata</taxon>
        <taxon>Euteleostomi</taxon>
        <taxon>Mammalia</taxon>
        <taxon>Eutheria</taxon>
        <taxon>Euarchontoglires</taxon>
        <taxon>Primates</taxon>
        <taxon>Haplorrhini</taxon>
        <taxon>Platyrrhini</taxon>
        <taxon>Cebidae</taxon>
        <taxon>Callitrichinae</taxon>
        <taxon>Callithrix</taxon>
        <taxon>Callithrix</taxon>
    </lineage>
</organism>
<evidence type="ECO:0000313" key="2">
    <source>
        <dbReference type="Proteomes" id="UP000008225"/>
    </source>
</evidence>
<dbReference type="AlphaFoldDB" id="A0A8I3WNY6"/>
<reference evidence="1" key="2">
    <citation type="submission" date="2025-08" db="UniProtKB">
        <authorList>
            <consortium name="Ensembl"/>
        </authorList>
    </citation>
    <scope>IDENTIFICATION</scope>
</reference>
<name>A0A8I3WNY6_CALJA</name>
<evidence type="ECO:0008006" key="3">
    <source>
        <dbReference type="Google" id="ProtNLM"/>
    </source>
</evidence>
<dbReference type="Proteomes" id="UP000008225">
    <property type="component" value="Chromosome 9"/>
</dbReference>
<dbReference type="OMA" id="PPLWISG"/>
<dbReference type="Ensembl" id="ENSCJAT00000128484.1">
    <property type="protein sequence ID" value="ENSCJAP00000093834.1"/>
    <property type="gene ID" value="ENSCJAG00000073267.1"/>
</dbReference>
<sequence>MTHEAAKTLGIGKAIAVLTSGGDAQEDICVRSDGPPLWISGPCYLSVLWGRLGFYS</sequence>